<protein>
    <submittedName>
        <fullName evidence="1">Uncharacterized protein</fullName>
    </submittedName>
</protein>
<reference evidence="1 2" key="1">
    <citation type="submission" date="2014-06" db="EMBL/GenBank/DDBJ databases">
        <authorList>
            <person name="Urmite Genomes Urmite Genomes"/>
        </authorList>
    </citation>
    <scope>NUCLEOTIDE SEQUENCE [LARGE SCALE GENOMIC DNA]</scope>
</reference>
<keyword evidence="2" id="KW-1185">Reference proteome</keyword>
<dbReference type="RefSeq" id="WP_044012802.1">
    <property type="nucleotide sequence ID" value="NZ_CCVW01000005.1"/>
</dbReference>
<dbReference type="EMBL" id="CCSB01000005">
    <property type="protein sequence ID" value="CDZ79467.1"/>
    <property type="molecule type" value="Genomic_DNA"/>
</dbReference>
<accession>A0A078L2M9</accession>
<dbReference type="Proteomes" id="UP000044071">
    <property type="component" value="Unassembled WGS sequence"/>
</dbReference>
<name>A0A078L2M9_9GAMM</name>
<evidence type="ECO:0000313" key="2">
    <source>
        <dbReference type="Proteomes" id="UP000044071"/>
    </source>
</evidence>
<organism evidence="1 2">
    <name type="scientific">Legionella massiliensis</name>
    <dbReference type="NCBI Taxonomy" id="1034943"/>
    <lineage>
        <taxon>Bacteria</taxon>
        <taxon>Pseudomonadati</taxon>
        <taxon>Pseudomonadota</taxon>
        <taxon>Gammaproteobacteria</taxon>
        <taxon>Legionellales</taxon>
        <taxon>Legionellaceae</taxon>
        <taxon>Legionella</taxon>
    </lineage>
</organism>
<dbReference type="STRING" id="1034943.BN59_03785"/>
<gene>
    <name evidence="1" type="ORF">BN59_03785</name>
</gene>
<dbReference type="AlphaFoldDB" id="A0A078L2M9"/>
<sequence length="74" mass="8396">MSQRTSYKRIIICSTPFNLLKGGFSTNGHMEIHTVRGVSVKKFPGLQARIFATEDEADENFTLEARRIIDQLIP</sequence>
<evidence type="ECO:0000313" key="1">
    <source>
        <dbReference type="EMBL" id="CDZ79467.1"/>
    </source>
</evidence>
<dbReference type="OrthoDB" id="9983524at2"/>
<proteinExistence type="predicted"/>